<keyword evidence="4" id="KW-1185">Reference proteome</keyword>
<evidence type="ECO:0000313" key="2">
    <source>
        <dbReference type="EMBL" id="KAF2135363.1"/>
    </source>
</evidence>
<accession>A0A6A6AUD1</accession>
<name>A0A6A6AUD1_9PEZI</name>
<evidence type="ECO:0000313" key="4">
    <source>
        <dbReference type="Proteomes" id="UP000799438"/>
    </source>
</evidence>
<protein>
    <submittedName>
        <fullName evidence="3">Uncharacterized protein</fullName>
    </submittedName>
</protein>
<dbReference type="AlphaFoldDB" id="A0A6A6AUD1"/>
<dbReference type="EMBL" id="ML995565">
    <property type="protein sequence ID" value="KAF2135612.1"/>
    <property type="molecule type" value="Genomic_DNA"/>
</dbReference>
<dbReference type="Proteomes" id="UP000799438">
    <property type="component" value="Unassembled WGS sequence"/>
</dbReference>
<organism evidence="3 4">
    <name type="scientific">Aplosporella prunicola CBS 121167</name>
    <dbReference type="NCBI Taxonomy" id="1176127"/>
    <lineage>
        <taxon>Eukaryota</taxon>
        <taxon>Fungi</taxon>
        <taxon>Dikarya</taxon>
        <taxon>Ascomycota</taxon>
        <taxon>Pezizomycotina</taxon>
        <taxon>Dothideomycetes</taxon>
        <taxon>Dothideomycetes incertae sedis</taxon>
        <taxon>Botryosphaeriales</taxon>
        <taxon>Aplosporellaceae</taxon>
        <taxon>Aplosporella</taxon>
    </lineage>
</organism>
<dbReference type="RefSeq" id="XP_033391330.1">
    <property type="nucleotide sequence ID" value="XM_033535815.1"/>
</dbReference>
<reference evidence="3" key="1">
    <citation type="journal article" date="2020" name="Stud. Mycol.">
        <title>101 Dothideomycetes genomes: a test case for predicting lifestyles and emergence of pathogens.</title>
        <authorList>
            <person name="Haridas S."/>
            <person name="Albert R."/>
            <person name="Binder M."/>
            <person name="Bloem J."/>
            <person name="Labutti K."/>
            <person name="Salamov A."/>
            <person name="Andreopoulos B."/>
            <person name="Baker S."/>
            <person name="Barry K."/>
            <person name="Bills G."/>
            <person name="Bluhm B."/>
            <person name="Cannon C."/>
            <person name="Castanera R."/>
            <person name="Culley D."/>
            <person name="Daum C."/>
            <person name="Ezra D."/>
            <person name="Gonzalez J."/>
            <person name="Henrissat B."/>
            <person name="Kuo A."/>
            <person name="Liang C."/>
            <person name="Lipzen A."/>
            <person name="Lutzoni F."/>
            <person name="Magnuson J."/>
            <person name="Mondo S."/>
            <person name="Nolan M."/>
            <person name="Ohm R."/>
            <person name="Pangilinan J."/>
            <person name="Park H.-J."/>
            <person name="Ramirez L."/>
            <person name="Alfaro M."/>
            <person name="Sun H."/>
            <person name="Tritt A."/>
            <person name="Yoshinaga Y."/>
            <person name="Zwiers L.-H."/>
            <person name="Turgeon B."/>
            <person name="Goodwin S."/>
            <person name="Spatafora J."/>
            <person name="Crous P."/>
            <person name="Grigoriev I."/>
        </authorList>
    </citation>
    <scope>NUCLEOTIDE SEQUENCE</scope>
    <source>
        <strain evidence="3">CBS 121167</strain>
    </source>
</reference>
<dbReference type="GeneID" id="54293311"/>
<dbReference type="EMBL" id="ML995594">
    <property type="protein sequence ID" value="KAF2135363.1"/>
    <property type="molecule type" value="Genomic_DNA"/>
</dbReference>
<sequence length="167" mass="18616">MTPTPSVYANVFQAAEDLQRSRRLCRSRRRSRGRMWLSWHAAVNHAAGQELLSWSKREILRPMTLLRSRRNQPAPGWRSTAASSPLAGRSRTRGQRSYRIGVCCSRAGSKLSVDMQRCGAAEMVRCRPPWREKVKAGVVVVASGPDHGSSGGGSRHWLACRSKSTCR</sequence>
<evidence type="ECO:0000313" key="3">
    <source>
        <dbReference type="EMBL" id="KAF2135612.1"/>
    </source>
</evidence>
<proteinExistence type="predicted"/>
<feature type="region of interest" description="Disordered" evidence="1">
    <location>
        <begin position="70"/>
        <end position="93"/>
    </location>
</feature>
<gene>
    <name evidence="3" type="ORF">K452DRAFT_172541</name>
    <name evidence="2" type="ORF">K452DRAFT_29311</name>
</gene>
<evidence type="ECO:0000256" key="1">
    <source>
        <dbReference type="SAM" id="MobiDB-lite"/>
    </source>
</evidence>